<keyword evidence="1 2" id="KW-1015">Disulfide bond</keyword>
<dbReference type="InterPro" id="IPR051560">
    <property type="entry name" value="MAM_domain-containing"/>
</dbReference>
<feature type="domain" description="MAM" evidence="5">
    <location>
        <begin position="724"/>
        <end position="889"/>
    </location>
</feature>
<dbReference type="PRINTS" id="PR00020">
    <property type="entry name" value="MAMDOMAIN"/>
</dbReference>
<reference evidence="6" key="1">
    <citation type="submission" date="2021-02" db="EMBL/GenBank/DDBJ databases">
        <title>Comparative genomics reveals that relaxation of natural selection precedes convergent phenotypic evolution of cavefish.</title>
        <authorList>
            <person name="Peng Z."/>
        </authorList>
    </citation>
    <scope>NUCLEOTIDE SEQUENCE</scope>
    <source>
        <tissue evidence="6">Muscle</tissue>
    </source>
</reference>
<keyword evidence="4" id="KW-0812">Transmembrane</keyword>
<feature type="non-terminal residue" evidence="6">
    <location>
        <position position="971"/>
    </location>
</feature>
<dbReference type="InterPro" id="IPR036055">
    <property type="entry name" value="LDL_receptor-like_sf"/>
</dbReference>
<protein>
    <submittedName>
        <fullName evidence="6">MAM and LDL-receptor class A domain-containing protein 1</fullName>
    </submittedName>
</protein>
<dbReference type="PANTHER" id="PTHR23282:SF151">
    <property type="entry name" value="MAM AND LDL-RECEPTOR CLASS A DOMAIN-CONTAINING PROTEIN 1"/>
    <property type="match status" value="1"/>
</dbReference>
<proteinExistence type="predicted"/>
<dbReference type="PROSITE" id="PS50068">
    <property type="entry name" value="LDLRA_2"/>
    <property type="match status" value="1"/>
</dbReference>
<feature type="transmembrane region" description="Helical" evidence="4">
    <location>
        <begin position="902"/>
        <end position="924"/>
    </location>
</feature>
<accession>A0A9W8C7U8</accession>
<feature type="domain" description="MAM" evidence="5">
    <location>
        <begin position="559"/>
        <end position="722"/>
    </location>
</feature>
<feature type="domain" description="MAM" evidence="5">
    <location>
        <begin position="1"/>
        <end position="152"/>
    </location>
</feature>
<feature type="domain" description="MAM" evidence="5">
    <location>
        <begin position="397"/>
        <end position="556"/>
    </location>
</feature>
<dbReference type="SUPFAM" id="SSF49899">
    <property type="entry name" value="Concanavalin A-like lectins/glucanases"/>
    <property type="match status" value="5"/>
</dbReference>
<evidence type="ECO:0000313" key="6">
    <source>
        <dbReference type="EMBL" id="KAI7809728.1"/>
    </source>
</evidence>
<dbReference type="InterPro" id="IPR013320">
    <property type="entry name" value="ConA-like_dom_sf"/>
</dbReference>
<sequence length="971" mass="107963">CSWGKSNLATGWILQKGEQAWPKIGPPRDHTRNTAAGHYITPAHELSDDQRAEIISSTLLPSSDCTVRFYHYCQGNSTLARLNVILRTLRNGDEDIILWENAVTQSFRWHRVEVTFSSRVKSKMVFLYMGNGEAHTTLTAVDDISLSMSCAHDPANSELPETPEPTTTPTTATTSLTTSAPSVSPTVNPCKEKEFHCWRSDGVKCIAAAAQCNYVLDCPLGEDEETCGPCNFENGLCQWSDASVGPYTWNRVKATNTTDPPNDHTTGTGHYIQTYFLEQSKNEAVFQSPSLPISSAYCQLLFHFYIGGEHSGNLSVILWNEEDDGKLLWSRSSSSSTQWVTELLPLGKHDRPYRIIFSSQTLFRHDEFLTNIQTIALDDISFHNCEKDYQAPDISLATCSFEKDLCGWIQGAAEDLDWQRWSETTESKNTGPSGDHTSGNGYYLYITSSIHNRTGDTARLKSPLSPPSGPDGYCFSFWYHMFGANVGSLRMSIYDISSNHVTLMWLRRGSQGNEWRLAQSHVKLQEVHQLLIEASVGLSGHIAIDDLSVTKGACAPTEGLCDFEQGDCGWIQQTNDNLDWIRVSDQYQKSEFLKSRPGFDHTTNTATGYYFYMDATPAHVQGHKAIMTSQLNIDNAKCLQLWYYMEGRGTGTLNVYQQFSDKDRSLLVTQSGGQGGLWRFAQTPLTPSGSNSRIVVEGITGQSEEGIIALDDVQVTNYTCTPSGQCDFEANFCSWFNLFEDDADWLRVQAGTGEHTGPSVDHTSNSSTGYYLYMDSSVGHWGDAAMILSEIFTPDSRGNCFTFWYHQYGNSVGTLNLYINNRTIHNSGNKFGQRVWTESGNQGDVWWRGNAYVKRKEPFWFIFEFLKGAGPKGSVAIDDIHITPGYCDSDPTPAPPHRNDTVGIGVGVAVTLLVIFIVGAALMLKKIKGANRECILEDDVLDRNYRLDNHMGSNGLHVITLSTDGNDASSI</sequence>
<dbReference type="Gene3D" id="2.60.120.200">
    <property type="match status" value="5"/>
</dbReference>
<dbReference type="InterPro" id="IPR000998">
    <property type="entry name" value="MAM_dom"/>
</dbReference>
<dbReference type="EMBL" id="JAFHDT010000005">
    <property type="protein sequence ID" value="KAI7809728.1"/>
    <property type="molecule type" value="Genomic_DNA"/>
</dbReference>
<evidence type="ECO:0000256" key="1">
    <source>
        <dbReference type="ARBA" id="ARBA00023157"/>
    </source>
</evidence>
<dbReference type="CDD" id="cd00112">
    <property type="entry name" value="LDLa"/>
    <property type="match status" value="1"/>
</dbReference>
<dbReference type="CDD" id="cd06263">
    <property type="entry name" value="MAM"/>
    <property type="match status" value="4"/>
</dbReference>
<dbReference type="SUPFAM" id="SSF57424">
    <property type="entry name" value="LDL receptor-like module"/>
    <property type="match status" value="1"/>
</dbReference>
<comment type="caution">
    <text evidence="6">The sequence shown here is derived from an EMBL/GenBank/DDBJ whole genome shotgun (WGS) entry which is preliminary data.</text>
</comment>
<dbReference type="PROSITE" id="PS50060">
    <property type="entry name" value="MAM_2"/>
    <property type="match status" value="5"/>
</dbReference>
<feature type="region of interest" description="Disordered" evidence="3">
    <location>
        <begin position="155"/>
        <end position="183"/>
    </location>
</feature>
<dbReference type="AlphaFoldDB" id="A0A9W8C7U8"/>
<dbReference type="Pfam" id="PF00057">
    <property type="entry name" value="Ldl_recept_a"/>
    <property type="match status" value="1"/>
</dbReference>
<organism evidence="6 7">
    <name type="scientific">Triplophysa rosa</name>
    <name type="common">Cave loach</name>
    <dbReference type="NCBI Taxonomy" id="992332"/>
    <lineage>
        <taxon>Eukaryota</taxon>
        <taxon>Metazoa</taxon>
        <taxon>Chordata</taxon>
        <taxon>Craniata</taxon>
        <taxon>Vertebrata</taxon>
        <taxon>Euteleostomi</taxon>
        <taxon>Actinopterygii</taxon>
        <taxon>Neopterygii</taxon>
        <taxon>Teleostei</taxon>
        <taxon>Ostariophysi</taxon>
        <taxon>Cypriniformes</taxon>
        <taxon>Nemacheilidae</taxon>
        <taxon>Triplophysa</taxon>
    </lineage>
</organism>
<dbReference type="InterPro" id="IPR002172">
    <property type="entry name" value="LDrepeatLR_classA_rpt"/>
</dbReference>
<dbReference type="Pfam" id="PF00629">
    <property type="entry name" value="MAM"/>
    <property type="match status" value="5"/>
</dbReference>
<evidence type="ECO:0000256" key="3">
    <source>
        <dbReference type="SAM" id="MobiDB-lite"/>
    </source>
</evidence>
<dbReference type="Proteomes" id="UP001059041">
    <property type="component" value="Linkage Group LG5"/>
</dbReference>
<evidence type="ECO:0000313" key="7">
    <source>
        <dbReference type="Proteomes" id="UP001059041"/>
    </source>
</evidence>
<feature type="compositionally biased region" description="Low complexity" evidence="3">
    <location>
        <begin position="157"/>
        <end position="183"/>
    </location>
</feature>
<gene>
    <name evidence="6" type="ORF">IRJ41_016335</name>
</gene>
<evidence type="ECO:0000259" key="5">
    <source>
        <dbReference type="PROSITE" id="PS50060"/>
    </source>
</evidence>
<keyword evidence="4" id="KW-1133">Transmembrane helix</keyword>
<keyword evidence="4" id="KW-0472">Membrane</keyword>
<dbReference type="SMART" id="SM00192">
    <property type="entry name" value="LDLa"/>
    <property type="match status" value="1"/>
</dbReference>
<evidence type="ECO:0000256" key="4">
    <source>
        <dbReference type="SAM" id="Phobius"/>
    </source>
</evidence>
<dbReference type="GO" id="GO:0016020">
    <property type="term" value="C:membrane"/>
    <property type="evidence" value="ECO:0007669"/>
    <property type="project" value="InterPro"/>
</dbReference>
<dbReference type="Gene3D" id="4.10.400.10">
    <property type="entry name" value="Low-density Lipoprotein Receptor"/>
    <property type="match status" value="1"/>
</dbReference>
<dbReference type="PANTHER" id="PTHR23282">
    <property type="entry name" value="APICAL ENDOSOMAL GLYCOPROTEIN PRECURSOR"/>
    <property type="match status" value="1"/>
</dbReference>
<evidence type="ECO:0000256" key="2">
    <source>
        <dbReference type="PROSITE-ProRule" id="PRU00124"/>
    </source>
</evidence>
<comment type="caution">
    <text evidence="2">Lacks conserved residue(s) required for the propagation of feature annotation.</text>
</comment>
<feature type="disulfide bond" evidence="2">
    <location>
        <begin position="212"/>
        <end position="227"/>
    </location>
</feature>
<keyword evidence="7" id="KW-1185">Reference proteome</keyword>
<feature type="domain" description="MAM" evidence="5">
    <location>
        <begin position="228"/>
        <end position="387"/>
    </location>
</feature>
<name>A0A9W8C7U8_TRIRA</name>
<dbReference type="SMART" id="SM00137">
    <property type="entry name" value="MAM"/>
    <property type="match status" value="5"/>
</dbReference>